<evidence type="ECO:0000256" key="12">
    <source>
        <dbReference type="ARBA" id="ARBA00034078"/>
    </source>
</evidence>
<reference evidence="15 16" key="1">
    <citation type="journal article" date="2019" name="Sci. Rep.">
        <title>A high-quality genome of Eragrostis curvula grass provides insights into Poaceae evolution and supports new strategies to enhance forage quality.</title>
        <authorList>
            <person name="Carballo J."/>
            <person name="Santos B.A.C.M."/>
            <person name="Zappacosta D."/>
            <person name="Garbus I."/>
            <person name="Selva J.P."/>
            <person name="Gallo C.A."/>
            <person name="Diaz A."/>
            <person name="Albertini E."/>
            <person name="Caccamo M."/>
            <person name="Echenique V."/>
        </authorList>
    </citation>
    <scope>NUCLEOTIDE SEQUENCE [LARGE SCALE GENOMIC DNA]</scope>
    <source>
        <strain evidence="16">cv. Victoria</strain>
        <tissue evidence="15">Leaf</tissue>
    </source>
</reference>
<evidence type="ECO:0000256" key="3">
    <source>
        <dbReference type="ARBA" id="ARBA00006849"/>
    </source>
</evidence>
<evidence type="ECO:0000313" key="16">
    <source>
        <dbReference type="Proteomes" id="UP000324897"/>
    </source>
</evidence>
<accession>A0A5J9UNZ8</accession>
<dbReference type="Gene3D" id="3.30.365.10">
    <property type="entry name" value="Aldehyde oxidase/xanthine dehydrogenase, molybdopterin binding domain"/>
    <property type="match status" value="4"/>
</dbReference>
<evidence type="ECO:0000256" key="9">
    <source>
        <dbReference type="ARBA" id="ARBA00023002"/>
    </source>
</evidence>
<keyword evidence="5" id="KW-0285">Flavoprotein</keyword>
<dbReference type="GO" id="GO:0016491">
    <property type="term" value="F:oxidoreductase activity"/>
    <property type="evidence" value="ECO:0007669"/>
    <property type="project" value="UniProtKB-KW"/>
</dbReference>
<evidence type="ECO:0000256" key="1">
    <source>
        <dbReference type="ARBA" id="ARBA00001924"/>
    </source>
</evidence>
<feature type="non-terminal residue" evidence="15">
    <location>
        <position position="1"/>
    </location>
</feature>
<evidence type="ECO:0000256" key="4">
    <source>
        <dbReference type="ARBA" id="ARBA00022505"/>
    </source>
</evidence>
<protein>
    <submittedName>
        <fullName evidence="15">Uncharacterized protein</fullName>
    </submittedName>
</protein>
<dbReference type="AlphaFoldDB" id="A0A5J9UNZ8"/>
<dbReference type="InterPro" id="IPR008274">
    <property type="entry name" value="AldOxase/xan_DH_MoCoBD1"/>
</dbReference>
<comment type="cofactor">
    <cofactor evidence="1">
        <name>Mo-molybdopterin</name>
        <dbReference type="ChEBI" id="CHEBI:71302"/>
    </cofactor>
</comment>
<evidence type="ECO:0000259" key="13">
    <source>
        <dbReference type="Pfam" id="PF02738"/>
    </source>
</evidence>
<proteinExistence type="inferred from homology"/>
<comment type="cofactor">
    <cofactor evidence="2">
        <name>FAD</name>
        <dbReference type="ChEBI" id="CHEBI:57692"/>
    </cofactor>
</comment>
<evidence type="ECO:0000256" key="6">
    <source>
        <dbReference type="ARBA" id="ARBA00022714"/>
    </source>
</evidence>
<keyword evidence="7" id="KW-0479">Metal-binding</keyword>
<dbReference type="PANTHER" id="PTHR45444">
    <property type="entry name" value="XANTHINE DEHYDROGENASE"/>
    <property type="match status" value="1"/>
</dbReference>
<feature type="domain" description="Aldehyde oxidase/xanthine dehydrogenase second molybdopterin binding" evidence="14">
    <location>
        <begin position="204"/>
        <end position="427"/>
    </location>
</feature>
<sequence>APHNHQQCVANVLGLPLSKVVCKTKRIGGGFGGRETRSAIFAAAASVSSYCLRRPVKIVLDRDIDMITTGHRHSFLGKYKVGFTNKGKILALDIKIYNNGGHTLDRSLSVLERAMFHSDNVYEILNIRINGQVCLTNLPSNTAFRGFGAPQGMLIVENWIHHVATELKRSPEEIKELNFHKDGTMLHYGQLVQDCTISSVWDELKVSCNFEEARKAVSSFNTNNRWRKRGIAMVPTKLGISFSVKFMNQAGALVQVYTDGTVLLTHGGVEMGQGLHTKVAQVAASSFNIPLSSVFISETSTDKVPNASATAASASSDLYGAAVLDACQQIKARMEPIASRANHKSFAEFAQACYIERVDLSAHGFHATPDVAFDWTHGKGTPYHYFTYGAAFAEVEIDTLTGDFHIRTADIVMDLGFSLNPAIDIGQKLKLTP</sequence>
<dbReference type="OrthoDB" id="8300278at2759"/>
<keyword evidence="16" id="KW-1185">Reference proteome</keyword>
<dbReference type="EMBL" id="RWGY01000013">
    <property type="protein sequence ID" value="TVU25482.1"/>
    <property type="molecule type" value="Genomic_DNA"/>
</dbReference>
<keyword evidence="10" id="KW-0408">Iron</keyword>
<dbReference type="Gramene" id="TVU25482">
    <property type="protein sequence ID" value="TVU25482"/>
    <property type="gene ID" value="EJB05_27980"/>
</dbReference>
<evidence type="ECO:0000259" key="14">
    <source>
        <dbReference type="Pfam" id="PF20256"/>
    </source>
</evidence>
<evidence type="ECO:0000256" key="5">
    <source>
        <dbReference type="ARBA" id="ARBA00022630"/>
    </source>
</evidence>
<feature type="domain" description="Aldehyde oxidase/xanthine dehydrogenase first molybdopterin binding" evidence="13">
    <location>
        <begin position="1"/>
        <end position="179"/>
    </location>
</feature>
<evidence type="ECO:0000256" key="2">
    <source>
        <dbReference type="ARBA" id="ARBA00001974"/>
    </source>
</evidence>
<evidence type="ECO:0000256" key="10">
    <source>
        <dbReference type="ARBA" id="ARBA00023004"/>
    </source>
</evidence>
<keyword evidence="6" id="KW-0001">2Fe-2S</keyword>
<dbReference type="Proteomes" id="UP000324897">
    <property type="component" value="Chromosome 2"/>
</dbReference>
<dbReference type="SUPFAM" id="SSF56003">
    <property type="entry name" value="Molybdenum cofactor-binding domain"/>
    <property type="match status" value="1"/>
</dbReference>
<comment type="caution">
    <text evidence="15">The sequence shown here is derived from an EMBL/GenBank/DDBJ whole genome shotgun (WGS) entry which is preliminary data.</text>
</comment>
<name>A0A5J9UNZ8_9POAL</name>
<organism evidence="15 16">
    <name type="scientific">Eragrostis curvula</name>
    <name type="common">weeping love grass</name>
    <dbReference type="NCBI Taxonomy" id="38414"/>
    <lineage>
        <taxon>Eukaryota</taxon>
        <taxon>Viridiplantae</taxon>
        <taxon>Streptophyta</taxon>
        <taxon>Embryophyta</taxon>
        <taxon>Tracheophyta</taxon>
        <taxon>Spermatophyta</taxon>
        <taxon>Magnoliopsida</taxon>
        <taxon>Liliopsida</taxon>
        <taxon>Poales</taxon>
        <taxon>Poaceae</taxon>
        <taxon>PACMAD clade</taxon>
        <taxon>Chloridoideae</taxon>
        <taxon>Eragrostideae</taxon>
        <taxon>Eragrostidinae</taxon>
        <taxon>Eragrostis</taxon>
    </lineage>
</organism>
<dbReference type="InterPro" id="IPR037165">
    <property type="entry name" value="AldOxase/xan_DH_Mopterin-bd_sf"/>
</dbReference>
<evidence type="ECO:0000313" key="15">
    <source>
        <dbReference type="EMBL" id="TVU25482.1"/>
    </source>
</evidence>
<keyword evidence="4" id="KW-0500">Molybdenum</keyword>
<comment type="cofactor">
    <cofactor evidence="12">
        <name>[2Fe-2S] cluster</name>
        <dbReference type="ChEBI" id="CHEBI:190135"/>
    </cofactor>
</comment>
<evidence type="ECO:0000256" key="8">
    <source>
        <dbReference type="ARBA" id="ARBA00022827"/>
    </source>
</evidence>
<dbReference type="Pfam" id="PF20256">
    <property type="entry name" value="MoCoBD_2"/>
    <property type="match status" value="1"/>
</dbReference>
<keyword evidence="8" id="KW-0274">FAD</keyword>
<keyword evidence="11" id="KW-0411">Iron-sulfur</keyword>
<dbReference type="GO" id="GO:0005506">
    <property type="term" value="F:iron ion binding"/>
    <property type="evidence" value="ECO:0007669"/>
    <property type="project" value="InterPro"/>
</dbReference>
<dbReference type="PANTHER" id="PTHR45444:SF3">
    <property type="entry name" value="XANTHINE DEHYDROGENASE"/>
    <property type="match status" value="1"/>
</dbReference>
<dbReference type="InterPro" id="IPR016208">
    <property type="entry name" value="Ald_Oxase/xanthine_DH-like"/>
</dbReference>
<dbReference type="InterPro" id="IPR046867">
    <property type="entry name" value="AldOxase/xan_DH_MoCoBD2"/>
</dbReference>
<gene>
    <name evidence="15" type="ORF">EJB05_27980</name>
</gene>
<evidence type="ECO:0000256" key="11">
    <source>
        <dbReference type="ARBA" id="ARBA00023014"/>
    </source>
</evidence>
<keyword evidence="9" id="KW-0560">Oxidoreductase</keyword>
<dbReference type="Pfam" id="PF02738">
    <property type="entry name" value="MoCoBD_1"/>
    <property type="match status" value="1"/>
</dbReference>
<dbReference type="FunFam" id="3.30.365.10:FF:000002">
    <property type="entry name" value="Xanthine dehydrogenase oxidase"/>
    <property type="match status" value="1"/>
</dbReference>
<dbReference type="FunFam" id="3.30.365.10:FF:000003">
    <property type="entry name" value="Aldehyde oxidase 1"/>
    <property type="match status" value="1"/>
</dbReference>
<comment type="similarity">
    <text evidence="3">Belongs to the xanthine dehydrogenase family.</text>
</comment>
<dbReference type="GO" id="GO:0051537">
    <property type="term" value="F:2 iron, 2 sulfur cluster binding"/>
    <property type="evidence" value="ECO:0007669"/>
    <property type="project" value="UniProtKB-KW"/>
</dbReference>
<evidence type="ECO:0000256" key="7">
    <source>
        <dbReference type="ARBA" id="ARBA00022723"/>
    </source>
</evidence>